<dbReference type="InterPro" id="IPR013320">
    <property type="entry name" value="ConA-like_dom_sf"/>
</dbReference>
<dbReference type="Pfam" id="PF00622">
    <property type="entry name" value="SPRY"/>
    <property type="match status" value="1"/>
</dbReference>
<dbReference type="InterPro" id="IPR001870">
    <property type="entry name" value="B30.2/SPRY"/>
</dbReference>
<feature type="coiled-coil region" evidence="1">
    <location>
        <begin position="1"/>
        <end position="57"/>
    </location>
</feature>
<reference evidence="4" key="2">
    <citation type="submission" date="2016-06" db="UniProtKB">
        <authorList>
            <consortium name="WormBaseParasite"/>
        </authorList>
    </citation>
    <scope>IDENTIFICATION</scope>
</reference>
<reference evidence="3" key="1">
    <citation type="submission" date="2014-05" db="EMBL/GenBank/DDBJ databases">
        <title>The genome and life-stage specific transcriptomes of Globodera pallida elucidate key aspects of plant parasitism by a cyst nematode.</title>
        <authorList>
            <person name="Cotton J.A."/>
            <person name="Lilley C.J."/>
            <person name="Jones L.M."/>
            <person name="Kikuchi T."/>
            <person name="Reid A.J."/>
            <person name="Thorpe P."/>
            <person name="Tsai I.J."/>
            <person name="Beasley H."/>
            <person name="Blok V."/>
            <person name="Cock P.J.A."/>
            <person name="Van den Akker S.E."/>
            <person name="Holroyd N."/>
            <person name="Hunt M."/>
            <person name="Mantelin S."/>
            <person name="Naghra H."/>
            <person name="Pain A."/>
            <person name="Palomares-Rius J.E."/>
            <person name="Zarowiecki M."/>
            <person name="Berriman M."/>
            <person name="Jones J.T."/>
            <person name="Urwin P.E."/>
        </authorList>
    </citation>
    <scope>NUCLEOTIDE SEQUENCE [LARGE SCALE GENOMIC DNA]</scope>
    <source>
        <strain evidence="3">Lindley</strain>
    </source>
</reference>
<dbReference type="PANTHER" id="PTHR12864">
    <property type="entry name" value="RAN BINDING PROTEIN 9-RELATED"/>
    <property type="match status" value="1"/>
</dbReference>
<protein>
    <submittedName>
        <fullName evidence="4">B30.2/SPRY domain-containing protein</fullName>
    </submittedName>
</protein>
<feature type="coiled-coil region" evidence="1">
    <location>
        <begin position="91"/>
        <end position="128"/>
    </location>
</feature>
<dbReference type="InterPro" id="IPR003877">
    <property type="entry name" value="SPRY_dom"/>
</dbReference>
<dbReference type="Proteomes" id="UP000050741">
    <property type="component" value="Unassembled WGS sequence"/>
</dbReference>
<sequence>MEQELKELKEEMKNAKLELENKALRAELAHQTLLNAHNDLTAEMKQLQERLIALELKQTANSEQIDQQCNERKEQKMEEYQKEQQLNNFLGQLVEEQNKKFEEQNKKFEEQKETIRMLQKQMDELVNSPKKEFEKQNIGASTSQQKGNVGLIIQQNRWDSASCHEDIKLQNPVRLIAKATGKNLVRRSVLTERPIPKKDSGIFYYELKILAKGYNICIGLATKQLPLDKLVGNHEGTYGYGSSGTFWGHEVEGCGHNGYGRPVIDGKLRFGVGNVVGCGVNLATRQIIYTKNGQRLDTANLFVTFAADLFPCVSLTESGAKIEANFGPDFK</sequence>
<evidence type="ECO:0000313" key="4">
    <source>
        <dbReference type="WBParaSite" id="GPLIN_001535200"/>
    </source>
</evidence>
<dbReference type="WBParaSite" id="GPLIN_001535200">
    <property type="protein sequence ID" value="GPLIN_001535200"/>
    <property type="gene ID" value="GPLIN_001535200"/>
</dbReference>
<keyword evidence="1" id="KW-0175">Coiled coil</keyword>
<evidence type="ECO:0000259" key="2">
    <source>
        <dbReference type="PROSITE" id="PS50188"/>
    </source>
</evidence>
<dbReference type="CDD" id="cd12885">
    <property type="entry name" value="SPRY_RanBP_like"/>
    <property type="match status" value="1"/>
</dbReference>
<dbReference type="SUPFAM" id="SSF49899">
    <property type="entry name" value="Concanavalin A-like lectins/glucanases"/>
    <property type="match status" value="1"/>
</dbReference>
<evidence type="ECO:0000256" key="1">
    <source>
        <dbReference type="SAM" id="Coils"/>
    </source>
</evidence>
<evidence type="ECO:0000313" key="3">
    <source>
        <dbReference type="Proteomes" id="UP000050741"/>
    </source>
</evidence>
<feature type="domain" description="B30.2/SPRY" evidence="2">
    <location>
        <begin position="136"/>
        <end position="331"/>
    </location>
</feature>
<dbReference type="Gene3D" id="2.60.120.920">
    <property type="match status" value="1"/>
</dbReference>
<dbReference type="SMART" id="SM00449">
    <property type="entry name" value="SPRY"/>
    <property type="match status" value="1"/>
</dbReference>
<keyword evidence="3" id="KW-1185">Reference proteome</keyword>
<dbReference type="AlphaFoldDB" id="A0A183CR44"/>
<dbReference type="InterPro" id="IPR043136">
    <property type="entry name" value="B30.2/SPRY_sf"/>
</dbReference>
<dbReference type="PROSITE" id="PS50188">
    <property type="entry name" value="B302_SPRY"/>
    <property type="match status" value="1"/>
</dbReference>
<organism evidence="3 4">
    <name type="scientific">Globodera pallida</name>
    <name type="common">Potato cyst nematode worm</name>
    <name type="synonym">Heterodera pallida</name>
    <dbReference type="NCBI Taxonomy" id="36090"/>
    <lineage>
        <taxon>Eukaryota</taxon>
        <taxon>Metazoa</taxon>
        <taxon>Ecdysozoa</taxon>
        <taxon>Nematoda</taxon>
        <taxon>Chromadorea</taxon>
        <taxon>Rhabditida</taxon>
        <taxon>Tylenchina</taxon>
        <taxon>Tylenchomorpha</taxon>
        <taxon>Tylenchoidea</taxon>
        <taxon>Heteroderidae</taxon>
        <taxon>Heteroderinae</taxon>
        <taxon>Globodera</taxon>
    </lineage>
</organism>
<name>A0A183CR44_GLOPA</name>
<accession>A0A183CR44</accession>
<proteinExistence type="predicted"/>
<dbReference type="InterPro" id="IPR044736">
    <property type="entry name" value="Gid1/RanBPM/SPLA_SPRY"/>
</dbReference>
<dbReference type="InterPro" id="IPR050618">
    <property type="entry name" value="Ubq-SigPath_Reg"/>
</dbReference>